<proteinExistence type="predicted"/>
<gene>
    <name evidence="2" type="ORF">ACFOOI_11695</name>
</gene>
<evidence type="ECO:0000256" key="1">
    <source>
        <dbReference type="SAM" id="SignalP"/>
    </source>
</evidence>
<keyword evidence="1" id="KW-0732">Signal</keyword>
<feature type="signal peptide" evidence="1">
    <location>
        <begin position="1"/>
        <end position="20"/>
    </location>
</feature>
<dbReference type="EMBL" id="JBHRYQ010000001">
    <property type="protein sequence ID" value="MFC3811317.1"/>
    <property type="molecule type" value="Genomic_DNA"/>
</dbReference>
<evidence type="ECO:0000313" key="2">
    <source>
        <dbReference type="EMBL" id="MFC3811317.1"/>
    </source>
</evidence>
<feature type="chain" id="PRO_5046909890" evidence="1">
    <location>
        <begin position="21"/>
        <end position="361"/>
    </location>
</feature>
<dbReference type="Proteomes" id="UP001595616">
    <property type="component" value="Unassembled WGS sequence"/>
</dbReference>
<sequence length="361" mass="39638">MNKKILLLLIQFLYQNLAFCQSVTLDNSLSGILINKAGIGLDISDGFGNKIGTSIRDGKAILQSHSDLPLLFRTNSSLANQVYIYDNKFKIGPSIFGYENFGINFGRLKFTGSKAAGISSGIEFTNTSGTALRGFFGMADNGLHLGLWGYGNNSWNIRMNVENGFLGIGNINPQARLHVNGTMKIIAAGFGSPLKNQVLTANDQGTLGTKDIVEIYTLASADITYKVGSVSNPVDTPYGLFFSSVSTGTPTFYANLLLPDEVALTEFDVVYVDMDNNYNLETCLIRNDLNGDNLTNLGCIITSGNDASRRKTNLIFPSTININNDAFQYNLRLRVLTPANTNTNWPAQNIKFYRSNFYYSY</sequence>
<reference evidence="3" key="1">
    <citation type="journal article" date="2019" name="Int. J. Syst. Evol. Microbiol.">
        <title>The Global Catalogue of Microorganisms (GCM) 10K type strain sequencing project: providing services to taxonomists for standard genome sequencing and annotation.</title>
        <authorList>
            <consortium name="The Broad Institute Genomics Platform"/>
            <consortium name="The Broad Institute Genome Sequencing Center for Infectious Disease"/>
            <person name="Wu L."/>
            <person name="Ma J."/>
        </authorList>
    </citation>
    <scope>NUCLEOTIDE SEQUENCE [LARGE SCALE GENOMIC DNA]</scope>
    <source>
        <strain evidence="3">CECT 7956</strain>
    </source>
</reference>
<comment type="caution">
    <text evidence="2">The sequence shown here is derived from an EMBL/GenBank/DDBJ whole genome shotgun (WGS) entry which is preliminary data.</text>
</comment>
<evidence type="ECO:0000313" key="3">
    <source>
        <dbReference type="Proteomes" id="UP001595616"/>
    </source>
</evidence>
<keyword evidence="3" id="KW-1185">Reference proteome</keyword>
<dbReference type="RefSeq" id="WP_379838158.1">
    <property type="nucleotide sequence ID" value="NZ_JBHRYQ010000001.1"/>
</dbReference>
<protein>
    <submittedName>
        <fullName evidence="2">Uncharacterized protein</fullName>
    </submittedName>
</protein>
<name>A0ABV7YYA0_9BACT</name>
<accession>A0ABV7YYA0</accession>
<organism evidence="2 3">
    <name type="scientific">Lacihabitans lacunae</name>
    <dbReference type="NCBI Taxonomy" id="1028214"/>
    <lineage>
        <taxon>Bacteria</taxon>
        <taxon>Pseudomonadati</taxon>
        <taxon>Bacteroidota</taxon>
        <taxon>Cytophagia</taxon>
        <taxon>Cytophagales</taxon>
        <taxon>Leadbetterellaceae</taxon>
        <taxon>Lacihabitans</taxon>
    </lineage>
</organism>